<dbReference type="PANTHER" id="PTHR46523">
    <property type="entry name" value="DCTP PYROPHOSPHATASE 1"/>
    <property type="match status" value="1"/>
</dbReference>
<evidence type="ECO:0000313" key="2">
    <source>
        <dbReference type="Proteomes" id="UP000319557"/>
    </source>
</evidence>
<evidence type="ECO:0008006" key="3">
    <source>
        <dbReference type="Google" id="ProtNLM"/>
    </source>
</evidence>
<dbReference type="OrthoDB" id="9791898at2"/>
<dbReference type="PIRSF" id="PIRSF029826">
    <property type="entry name" value="UCP029826_pph"/>
    <property type="match status" value="1"/>
</dbReference>
<dbReference type="AlphaFoldDB" id="A0A517LZ95"/>
<proteinExistence type="predicted"/>
<dbReference type="SUPFAM" id="SSF101386">
    <property type="entry name" value="all-alpha NTP pyrophosphatases"/>
    <property type="match status" value="1"/>
</dbReference>
<dbReference type="InterPro" id="IPR052555">
    <property type="entry name" value="dCTP_Pyrophosphatase"/>
</dbReference>
<dbReference type="InterPro" id="IPR025984">
    <property type="entry name" value="DCTPP"/>
</dbReference>
<gene>
    <name evidence="1" type="ORF">EC9_21190</name>
</gene>
<evidence type="ECO:0000313" key="1">
    <source>
        <dbReference type="EMBL" id="QDS87936.1"/>
    </source>
</evidence>
<name>A0A517LZ95_9BACT</name>
<protein>
    <recommendedName>
        <fullName evidence="3">MazG nucleotide pyrophosphohydrolase domain protein</fullName>
    </recommendedName>
</protein>
<keyword evidence="2" id="KW-1185">Reference proteome</keyword>
<dbReference type="Proteomes" id="UP000319557">
    <property type="component" value="Chromosome"/>
</dbReference>
<sequence length="120" mass="13546">MNDSQTSVAQLRAVVDEFVDERQWQKFHTPKNLSMSLAVEVAELMEHFQWRTPEESAAIAQDPQLRTEVAHEMADVACYLLALSSTLGIDLSAAIEQKMVLNRKKYPAEKCNGQWAPPES</sequence>
<dbReference type="GO" id="GO:0009143">
    <property type="term" value="P:nucleoside triphosphate catabolic process"/>
    <property type="evidence" value="ECO:0007669"/>
    <property type="project" value="InterPro"/>
</dbReference>
<organism evidence="1 2">
    <name type="scientific">Rosistilla ulvae</name>
    <dbReference type="NCBI Taxonomy" id="1930277"/>
    <lineage>
        <taxon>Bacteria</taxon>
        <taxon>Pseudomonadati</taxon>
        <taxon>Planctomycetota</taxon>
        <taxon>Planctomycetia</taxon>
        <taxon>Pirellulales</taxon>
        <taxon>Pirellulaceae</taxon>
        <taxon>Rosistilla</taxon>
    </lineage>
</organism>
<dbReference type="Gene3D" id="1.10.287.1080">
    <property type="entry name" value="MazG-like"/>
    <property type="match status" value="1"/>
</dbReference>
<dbReference type="RefSeq" id="WP_145344674.1">
    <property type="nucleotide sequence ID" value="NZ_CP036261.1"/>
</dbReference>
<dbReference type="CDD" id="cd11537">
    <property type="entry name" value="NTP-PPase_RS21-C6_like"/>
    <property type="match status" value="1"/>
</dbReference>
<accession>A0A517LZ95</accession>
<dbReference type="PANTHER" id="PTHR46523:SF1">
    <property type="entry name" value="DCTP PYROPHOSPHATASE 1"/>
    <property type="match status" value="1"/>
</dbReference>
<dbReference type="Pfam" id="PF12643">
    <property type="entry name" value="MazG-like"/>
    <property type="match status" value="1"/>
</dbReference>
<dbReference type="KEGG" id="ruv:EC9_21190"/>
<reference evidence="1 2" key="1">
    <citation type="submission" date="2019-02" db="EMBL/GenBank/DDBJ databases">
        <title>Deep-cultivation of Planctomycetes and their phenomic and genomic characterization uncovers novel biology.</title>
        <authorList>
            <person name="Wiegand S."/>
            <person name="Jogler M."/>
            <person name="Boedeker C."/>
            <person name="Pinto D."/>
            <person name="Vollmers J."/>
            <person name="Rivas-Marin E."/>
            <person name="Kohn T."/>
            <person name="Peeters S.H."/>
            <person name="Heuer A."/>
            <person name="Rast P."/>
            <person name="Oberbeckmann S."/>
            <person name="Bunk B."/>
            <person name="Jeske O."/>
            <person name="Meyerdierks A."/>
            <person name="Storesund J.E."/>
            <person name="Kallscheuer N."/>
            <person name="Luecker S."/>
            <person name="Lage O.M."/>
            <person name="Pohl T."/>
            <person name="Merkel B.J."/>
            <person name="Hornburger P."/>
            <person name="Mueller R.-W."/>
            <person name="Bruemmer F."/>
            <person name="Labrenz M."/>
            <person name="Spormann A.M."/>
            <person name="Op den Camp H."/>
            <person name="Overmann J."/>
            <person name="Amann R."/>
            <person name="Jetten M.S.M."/>
            <person name="Mascher T."/>
            <person name="Medema M.H."/>
            <person name="Devos D.P."/>
            <person name="Kaster A.-K."/>
            <person name="Ovreas L."/>
            <person name="Rohde M."/>
            <person name="Galperin M.Y."/>
            <person name="Jogler C."/>
        </authorList>
    </citation>
    <scope>NUCLEOTIDE SEQUENCE [LARGE SCALE GENOMIC DNA]</scope>
    <source>
        <strain evidence="1 2">EC9</strain>
    </source>
</reference>
<dbReference type="EMBL" id="CP036261">
    <property type="protein sequence ID" value="QDS87936.1"/>
    <property type="molecule type" value="Genomic_DNA"/>
</dbReference>
<dbReference type="GO" id="GO:0047429">
    <property type="term" value="F:nucleoside triphosphate diphosphatase activity"/>
    <property type="evidence" value="ECO:0007669"/>
    <property type="project" value="InterPro"/>
</dbReference>